<feature type="compositionally biased region" description="Basic and acidic residues" evidence="12">
    <location>
        <begin position="10"/>
        <end position="22"/>
    </location>
</feature>
<dbReference type="EC" id="3.1.3.1" evidence="2 11"/>
<comment type="cofactor">
    <cofactor evidence="9">
        <name>Mg(2+)</name>
        <dbReference type="ChEBI" id="CHEBI:18420"/>
    </cofactor>
    <text evidence="9">Binds 1 Mg(2+) ion.</text>
</comment>
<feature type="binding site" evidence="9">
    <location>
        <position position="195"/>
    </location>
    <ligand>
        <name>Mg(2+)</name>
        <dbReference type="ChEBI" id="CHEBI:18420"/>
    </ligand>
</feature>
<dbReference type="GO" id="GO:0046872">
    <property type="term" value="F:metal ion binding"/>
    <property type="evidence" value="ECO:0007669"/>
    <property type="project" value="UniProtKB-KW"/>
</dbReference>
<dbReference type="SMART" id="SM00098">
    <property type="entry name" value="alkPPc"/>
    <property type="match status" value="1"/>
</dbReference>
<evidence type="ECO:0000256" key="8">
    <source>
        <dbReference type="PIRSR" id="PIRSR601952-1"/>
    </source>
</evidence>
<evidence type="ECO:0000256" key="2">
    <source>
        <dbReference type="ARBA" id="ARBA00012647"/>
    </source>
</evidence>
<feature type="binding site" evidence="9">
    <location>
        <position position="516"/>
    </location>
    <ligand>
        <name>Zn(2+)</name>
        <dbReference type="ChEBI" id="CHEBI:29105"/>
        <label>2</label>
    </ligand>
</feature>
<feature type="compositionally biased region" description="Basic and acidic residues" evidence="12">
    <location>
        <begin position="582"/>
        <end position="602"/>
    </location>
</feature>
<keyword evidence="3" id="KW-0597">Phosphoprotein</keyword>
<organism evidence="14 15">
    <name type="scientific">Lachnellula occidentalis</name>
    <dbReference type="NCBI Taxonomy" id="215460"/>
    <lineage>
        <taxon>Eukaryota</taxon>
        <taxon>Fungi</taxon>
        <taxon>Dikarya</taxon>
        <taxon>Ascomycota</taxon>
        <taxon>Pezizomycotina</taxon>
        <taxon>Leotiomycetes</taxon>
        <taxon>Helotiales</taxon>
        <taxon>Lachnaceae</taxon>
        <taxon>Lachnellula</taxon>
    </lineage>
</organism>
<feature type="active site" description="Phosphoserine intermediate" evidence="8">
    <location>
        <position position="144"/>
    </location>
</feature>
<protein>
    <recommendedName>
        <fullName evidence="2 11">Alkaline phosphatase</fullName>
        <ecNumber evidence="2 11">3.1.3.1</ecNumber>
    </recommendedName>
</protein>
<feature type="binding site" evidence="9">
    <location>
        <position position="96"/>
    </location>
    <ligand>
        <name>Zn(2+)</name>
        <dbReference type="ChEBI" id="CHEBI:29105"/>
        <label>2</label>
    </ligand>
</feature>
<dbReference type="PANTHER" id="PTHR11596">
    <property type="entry name" value="ALKALINE PHOSPHATASE"/>
    <property type="match status" value="1"/>
</dbReference>
<dbReference type="CDD" id="cd16012">
    <property type="entry name" value="ALP"/>
    <property type="match status" value="1"/>
</dbReference>
<dbReference type="GO" id="GO:0000329">
    <property type="term" value="C:fungal-type vacuole membrane"/>
    <property type="evidence" value="ECO:0007669"/>
    <property type="project" value="TreeGrafter"/>
</dbReference>
<dbReference type="FunFam" id="3.40.720.10:FF:000063">
    <property type="entry name" value="Alkaline phosphatase"/>
    <property type="match status" value="1"/>
</dbReference>
<dbReference type="InterPro" id="IPR017850">
    <property type="entry name" value="Alkaline_phosphatase_core_sf"/>
</dbReference>
<dbReference type="InterPro" id="IPR001952">
    <property type="entry name" value="Alkaline_phosphatase"/>
</dbReference>
<evidence type="ECO:0000256" key="12">
    <source>
        <dbReference type="SAM" id="MobiDB-lite"/>
    </source>
</evidence>
<evidence type="ECO:0000256" key="9">
    <source>
        <dbReference type="PIRSR" id="PIRSR601952-2"/>
    </source>
</evidence>
<dbReference type="EMBL" id="QGMI01000111">
    <property type="protein sequence ID" value="TVY47074.1"/>
    <property type="molecule type" value="Genomic_DNA"/>
</dbReference>
<dbReference type="GO" id="GO:0004035">
    <property type="term" value="F:alkaline phosphatase activity"/>
    <property type="evidence" value="ECO:0007669"/>
    <property type="project" value="UniProtKB-EC"/>
</dbReference>
<comment type="cofactor">
    <cofactor evidence="9">
        <name>Zn(2+)</name>
        <dbReference type="ChEBI" id="CHEBI:29105"/>
    </cofactor>
    <text evidence="9">Binds 2 Zn(2+) ions.</text>
</comment>
<dbReference type="Gene3D" id="1.10.60.40">
    <property type="match status" value="1"/>
</dbReference>
<keyword evidence="15" id="KW-1185">Reference proteome</keyword>
<dbReference type="SUPFAM" id="SSF53649">
    <property type="entry name" value="Alkaline phosphatase-like"/>
    <property type="match status" value="1"/>
</dbReference>
<evidence type="ECO:0000256" key="11">
    <source>
        <dbReference type="RuleBase" id="RU003947"/>
    </source>
</evidence>
<evidence type="ECO:0000313" key="15">
    <source>
        <dbReference type="Proteomes" id="UP000443090"/>
    </source>
</evidence>
<keyword evidence="5 11" id="KW-0378">Hydrolase</keyword>
<evidence type="ECO:0000256" key="13">
    <source>
        <dbReference type="SAM" id="Phobius"/>
    </source>
</evidence>
<evidence type="ECO:0000256" key="3">
    <source>
        <dbReference type="ARBA" id="ARBA00022553"/>
    </source>
</evidence>
<sequence>MPSDRPLLASDRRESSTFSDERAAEEDTALLGSQRKDAPKSQSRARSWRELGLFTWAVVATAAVIVLAVVSQHQASKNGKKATPTGKRNLIFMVSDGMGPASLSLTRSFRQYEGGLPHDDVLLLDQHFIGSSRTRSSSSLVTDSAAGATAFSCGMKSYNGAISILPDHTPCGTVLEAAKRAGYTTGLVVTTSLTDATPACFASHAHVRSEEDLIAQQEVGEHPLGRVVDLMMGGGRCHFLPNTTSGSCREDDRDITKLAQEKYGWNYIDNRKDFDGLKLGSAVKLPLLGLFAGYNIPYEVGNRPATFVLKYYLVEIISDIVPQLDRRNMNDVYPSLDEMARTALKALEAATQDSDKGFFLMIEGSRIDHAGHGNDPAAQVREVLAYDKAFGSVLEFLDKSSTDGVLVATSDHETGGLAVARQLHPTYPHYAWYPEVLHNASSSAEHSSRRLRAHISDGGDNLKDFISEELVKKGLGIWNAKDSEIQLVVDNPALSSYYFSGMISRRARIGWSTHGHTAVDVNIYGSAGSEALRGNHENVEVGKFLQDYLDLDVESVTEELVEKSKSFKIAGADQIDWTGKVPSEEDLRSVERKHEEEYGAVP</sequence>
<feature type="transmembrane region" description="Helical" evidence="13">
    <location>
        <begin position="51"/>
        <end position="70"/>
    </location>
</feature>
<evidence type="ECO:0000256" key="10">
    <source>
        <dbReference type="RuleBase" id="RU003946"/>
    </source>
</evidence>
<reference evidence="14 15" key="1">
    <citation type="submission" date="2018-05" db="EMBL/GenBank/DDBJ databases">
        <title>Genome sequencing and assembly of the regulated plant pathogen Lachnellula willkommii and related sister species for the development of diagnostic species identification markers.</title>
        <authorList>
            <person name="Giroux E."/>
            <person name="Bilodeau G."/>
        </authorList>
    </citation>
    <scope>NUCLEOTIDE SEQUENCE [LARGE SCALE GENOMIC DNA]</scope>
    <source>
        <strain evidence="14 15">CBS 160.35</strain>
    </source>
</reference>
<evidence type="ECO:0000313" key="14">
    <source>
        <dbReference type="EMBL" id="TVY47074.1"/>
    </source>
</evidence>
<evidence type="ECO:0000256" key="6">
    <source>
        <dbReference type="ARBA" id="ARBA00022833"/>
    </source>
</evidence>
<feature type="binding site" evidence="9">
    <location>
        <position position="411"/>
    </location>
    <ligand>
        <name>Zn(2+)</name>
        <dbReference type="ChEBI" id="CHEBI:29105"/>
        <label>2</label>
    </ligand>
</feature>
<comment type="similarity">
    <text evidence="1 10">Belongs to the alkaline phosphatase family.</text>
</comment>
<gene>
    <name evidence="14" type="primary">PHO8</name>
    <name evidence="14" type="ORF">LOCC1_G002480</name>
</gene>
<keyword evidence="13" id="KW-0812">Transmembrane</keyword>
<comment type="caution">
    <text evidence="14">The sequence shown here is derived from an EMBL/GenBank/DDBJ whole genome shotgun (WGS) entry which is preliminary data.</text>
</comment>
<dbReference type="InterPro" id="IPR018299">
    <property type="entry name" value="Alkaline_phosphatase_AS"/>
</dbReference>
<feature type="region of interest" description="Disordered" evidence="12">
    <location>
        <begin position="580"/>
        <end position="602"/>
    </location>
</feature>
<dbReference type="Gene3D" id="3.40.720.10">
    <property type="entry name" value="Alkaline Phosphatase, subunit A"/>
    <property type="match status" value="1"/>
</dbReference>
<dbReference type="Proteomes" id="UP000443090">
    <property type="component" value="Unassembled WGS sequence"/>
</dbReference>
<dbReference type="Pfam" id="PF00245">
    <property type="entry name" value="Alk_phosphatase"/>
    <property type="match status" value="1"/>
</dbReference>
<keyword evidence="13" id="KW-0472">Membrane</keyword>
<evidence type="ECO:0000256" key="5">
    <source>
        <dbReference type="ARBA" id="ARBA00022801"/>
    </source>
</evidence>
<keyword evidence="4 9" id="KW-0479">Metal-binding</keyword>
<accession>A0A8H8S4F7</accession>
<dbReference type="OrthoDB" id="7392499at2759"/>
<feature type="binding site" evidence="9">
    <location>
        <position position="363"/>
    </location>
    <ligand>
        <name>Mg(2+)</name>
        <dbReference type="ChEBI" id="CHEBI:18420"/>
    </ligand>
</feature>
<feature type="binding site" evidence="9">
    <location>
        <position position="96"/>
    </location>
    <ligand>
        <name>Mg(2+)</name>
        <dbReference type="ChEBI" id="CHEBI:18420"/>
    </ligand>
</feature>
<dbReference type="PRINTS" id="PR00113">
    <property type="entry name" value="ALKPHPHTASE"/>
</dbReference>
<feature type="binding site" evidence="9">
    <location>
        <position position="368"/>
    </location>
    <ligand>
        <name>Zn(2+)</name>
        <dbReference type="ChEBI" id="CHEBI:29105"/>
        <label>2</label>
    </ligand>
</feature>
<dbReference type="PANTHER" id="PTHR11596:SF5">
    <property type="entry name" value="ALKALINE PHOSPHATASE"/>
    <property type="match status" value="1"/>
</dbReference>
<keyword evidence="6 9" id="KW-0862">Zinc</keyword>
<comment type="catalytic activity">
    <reaction evidence="11">
        <text>a phosphate monoester + H2O = an alcohol + phosphate</text>
        <dbReference type="Rhea" id="RHEA:15017"/>
        <dbReference type="ChEBI" id="CHEBI:15377"/>
        <dbReference type="ChEBI" id="CHEBI:30879"/>
        <dbReference type="ChEBI" id="CHEBI:43474"/>
        <dbReference type="ChEBI" id="CHEBI:67140"/>
        <dbReference type="EC" id="3.1.3.1"/>
    </reaction>
</comment>
<feature type="binding site" evidence="9">
    <location>
        <position position="412"/>
    </location>
    <ligand>
        <name>Zn(2+)</name>
        <dbReference type="ChEBI" id="CHEBI:29105"/>
        <label>2</label>
    </ligand>
</feature>
<evidence type="ECO:0000256" key="1">
    <source>
        <dbReference type="ARBA" id="ARBA00005984"/>
    </source>
</evidence>
<feature type="binding site" evidence="9">
    <location>
        <position position="372"/>
    </location>
    <ligand>
        <name>Zn(2+)</name>
        <dbReference type="ChEBI" id="CHEBI:29105"/>
        <label>2</label>
    </ligand>
</feature>
<proteinExistence type="inferred from homology"/>
<feature type="region of interest" description="Disordered" evidence="12">
    <location>
        <begin position="1"/>
        <end position="44"/>
    </location>
</feature>
<keyword evidence="13" id="KW-1133">Transmembrane helix</keyword>
<name>A0A8H8S4F7_9HELO</name>
<evidence type="ECO:0000256" key="7">
    <source>
        <dbReference type="ARBA" id="ARBA00022842"/>
    </source>
</evidence>
<evidence type="ECO:0000256" key="4">
    <source>
        <dbReference type="ARBA" id="ARBA00022723"/>
    </source>
</evidence>
<dbReference type="AlphaFoldDB" id="A0A8H8S4F7"/>
<keyword evidence="7 9" id="KW-0460">Magnesium</keyword>
<dbReference type="PROSITE" id="PS00123">
    <property type="entry name" value="ALKALINE_PHOSPHATASE"/>
    <property type="match status" value="1"/>
</dbReference>
<feature type="binding site" evidence="9">
    <location>
        <position position="197"/>
    </location>
    <ligand>
        <name>Mg(2+)</name>
        <dbReference type="ChEBI" id="CHEBI:18420"/>
    </ligand>
</feature>